<evidence type="ECO:0000313" key="7">
    <source>
        <dbReference type="EMBL" id="PHX54172.1"/>
    </source>
</evidence>
<comment type="similarity">
    <text evidence="1 6">Belongs to the transferase hexapeptide repeat family.</text>
</comment>
<evidence type="ECO:0000256" key="4">
    <source>
        <dbReference type="ARBA" id="ARBA00022737"/>
    </source>
</evidence>
<dbReference type="RefSeq" id="WP_096832351.1">
    <property type="nucleotide sequence ID" value="NZ_NXIB02000119.1"/>
</dbReference>
<dbReference type="PANTHER" id="PTHR42811">
    <property type="entry name" value="SERINE ACETYLTRANSFERASE"/>
    <property type="match status" value="1"/>
</dbReference>
<dbReference type="InterPro" id="IPR045304">
    <property type="entry name" value="LbH_SAT"/>
</dbReference>
<dbReference type="GO" id="GO:0009001">
    <property type="term" value="F:serine O-acetyltransferase activity"/>
    <property type="evidence" value="ECO:0007669"/>
    <property type="project" value="UniProtKB-EC"/>
</dbReference>
<evidence type="ECO:0000256" key="1">
    <source>
        <dbReference type="ARBA" id="ARBA00007274"/>
    </source>
</evidence>
<dbReference type="InterPro" id="IPR018357">
    <property type="entry name" value="Hexapep_transf_CS"/>
</dbReference>
<sequence>MVTEQNLITSENQVETPALGLWQQIQEDWIAHGRDWTKPGFRAVAIQRFGVWRMKVEPKLLRAPLSIFYRSLYRKVRNTYGIDLPYTVKLGRRVVIEHESGIIIHGHCTIGDDCIIRQGVTLGNRYLDKPLESPQLGDRVNIGAGAKILGKVHLGDDVNIGANAVVLSDVPAGQTAVGIPAKILQSTNKQENA</sequence>
<dbReference type="EMBL" id="NXIB02000119">
    <property type="protein sequence ID" value="PHX54172.1"/>
    <property type="molecule type" value="Genomic_DNA"/>
</dbReference>
<dbReference type="InterPro" id="IPR005881">
    <property type="entry name" value="Ser_O-AcTrfase"/>
</dbReference>
<dbReference type="OrthoDB" id="9815592at2"/>
<evidence type="ECO:0000256" key="3">
    <source>
        <dbReference type="ARBA" id="ARBA00022679"/>
    </source>
</evidence>
<dbReference type="PIRSF" id="PIRSF000441">
    <property type="entry name" value="CysE"/>
    <property type="match status" value="1"/>
</dbReference>
<keyword evidence="8" id="KW-1185">Reference proteome</keyword>
<dbReference type="SUPFAM" id="SSF51161">
    <property type="entry name" value="Trimeric LpxA-like enzymes"/>
    <property type="match status" value="1"/>
</dbReference>
<dbReference type="GO" id="GO:0005737">
    <property type="term" value="C:cytoplasm"/>
    <property type="evidence" value="ECO:0007669"/>
    <property type="project" value="InterPro"/>
</dbReference>
<dbReference type="CDD" id="cd03354">
    <property type="entry name" value="LbH_SAT"/>
    <property type="match status" value="1"/>
</dbReference>
<dbReference type="GO" id="GO:0006535">
    <property type="term" value="P:cysteine biosynthetic process from serine"/>
    <property type="evidence" value="ECO:0007669"/>
    <property type="project" value="InterPro"/>
</dbReference>
<protein>
    <recommendedName>
        <fullName evidence="2 6">Serine acetyltransferase</fullName>
        <ecNumber evidence="6">2.3.1.30</ecNumber>
    </recommendedName>
</protein>
<evidence type="ECO:0000256" key="2">
    <source>
        <dbReference type="ARBA" id="ARBA00018522"/>
    </source>
</evidence>
<evidence type="ECO:0000313" key="8">
    <source>
        <dbReference type="Proteomes" id="UP000226442"/>
    </source>
</evidence>
<dbReference type="Pfam" id="PF00132">
    <property type="entry name" value="Hexapep"/>
    <property type="match status" value="1"/>
</dbReference>
<gene>
    <name evidence="7" type="ORF">CP500_017575</name>
</gene>
<keyword evidence="3 6" id="KW-0808">Transferase</keyword>
<dbReference type="GO" id="GO:0043886">
    <property type="term" value="F:structural constituent of carboxysome shell"/>
    <property type="evidence" value="ECO:0007669"/>
    <property type="project" value="UniProtKB-ARBA"/>
</dbReference>
<dbReference type="Proteomes" id="UP000226442">
    <property type="component" value="Unassembled WGS sequence"/>
</dbReference>
<dbReference type="PROSITE" id="PS00101">
    <property type="entry name" value="HEXAPEP_TRANSFERASES"/>
    <property type="match status" value="1"/>
</dbReference>
<dbReference type="EC" id="2.3.1.30" evidence="6"/>
<evidence type="ECO:0000256" key="5">
    <source>
        <dbReference type="ARBA" id="ARBA00023315"/>
    </source>
</evidence>
<keyword evidence="5 6" id="KW-0012">Acyltransferase</keyword>
<dbReference type="InterPro" id="IPR001451">
    <property type="entry name" value="Hexapep"/>
</dbReference>
<reference evidence="7" key="1">
    <citation type="submission" date="2017-10" db="EMBL/GenBank/DDBJ databases">
        <title>Draft genome sequence of the planktic cyanobacteria Tychonema bourrellyi isolated from alpine lentic freshwater.</title>
        <authorList>
            <person name="Tett A."/>
            <person name="Armanini F."/>
            <person name="Asnicar F."/>
            <person name="Boscaini A."/>
            <person name="Pasolli E."/>
            <person name="Zolfo M."/>
            <person name="Donati C."/>
            <person name="Salmaso N."/>
            <person name="Segata N."/>
        </authorList>
    </citation>
    <scope>NUCLEOTIDE SEQUENCE</scope>
    <source>
        <strain evidence="7">FEM_GT703</strain>
    </source>
</reference>
<comment type="caution">
    <text evidence="7">The sequence shown here is derived from an EMBL/GenBank/DDBJ whole genome shotgun (WGS) entry which is preliminary data.</text>
</comment>
<comment type="catalytic activity">
    <reaction evidence="6">
        <text>L-serine + acetyl-CoA = O-acetyl-L-serine + CoA</text>
        <dbReference type="Rhea" id="RHEA:24560"/>
        <dbReference type="ChEBI" id="CHEBI:33384"/>
        <dbReference type="ChEBI" id="CHEBI:57287"/>
        <dbReference type="ChEBI" id="CHEBI:57288"/>
        <dbReference type="ChEBI" id="CHEBI:58340"/>
        <dbReference type="EC" id="2.3.1.30"/>
    </reaction>
</comment>
<dbReference type="GO" id="GO:0031470">
    <property type="term" value="C:carboxysome"/>
    <property type="evidence" value="ECO:0007669"/>
    <property type="project" value="UniProtKB-ARBA"/>
</dbReference>
<organism evidence="7 8">
    <name type="scientific">Tychonema bourrellyi FEM_GT703</name>
    <dbReference type="NCBI Taxonomy" id="2040638"/>
    <lineage>
        <taxon>Bacteria</taxon>
        <taxon>Bacillati</taxon>
        <taxon>Cyanobacteriota</taxon>
        <taxon>Cyanophyceae</taxon>
        <taxon>Oscillatoriophycideae</taxon>
        <taxon>Oscillatoriales</taxon>
        <taxon>Microcoleaceae</taxon>
        <taxon>Tychonema</taxon>
    </lineage>
</organism>
<accession>A0A2G4EX99</accession>
<evidence type="ECO:0000256" key="6">
    <source>
        <dbReference type="PIRNR" id="PIRNR000441"/>
    </source>
</evidence>
<proteinExistence type="inferred from homology"/>
<keyword evidence="4" id="KW-0677">Repeat</keyword>
<dbReference type="Gene3D" id="2.160.10.10">
    <property type="entry name" value="Hexapeptide repeat proteins"/>
    <property type="match status" value="1"/>
</dbReference>
<dbReference type="AlphaFoldDB" id="A0A2G4EX99"/>
<name>A0A2G4EX99_9CYAN</name>
<dbReference type="InterPro" id="IPR011004">
    <property type="entry name" value="Trimer_LpxA-like_sf"/>
</dbReference>